<evidence type="ECO:0000313" key="1">
    <source>
        <dbReference type="EMBL" id="KAI5673667.1"/>
    </source>
</evidence>
<name>A0ACC0BM25_CATRO</name>
<keyword evidence="2" id="KW-1185">Reference proteome</keyword>
<comment type="caution">
    <text evidence="1">The sequence shown here is derived from an EMBL/GenBank/DDBJ whole genome shotgun (WGS) entry which is preliminary data.</text>
</comment>
<gene>
    <name evidence="1" type="ORF">M9H77_14031</name>
</gene>
<reference evidence="2" key="1">
    <citation type="journal article" date="2023" name="Nat. Plants">
        <title>Single-cell RNA sequencing provides a high-resolution roadmap for understanding the multicellular compartmentation of specialized metabolism.</title>
        <authorList>
            <person name="Sun S."/>
            <person name="Shen X."/>
            <person name="Li Y."/>
            <person name="Li Y."/>
            <person name="Wang S."/>
            <person name="Li R."/>
            <person name="Zhang H."/>
            <person name="Shen G."/>
            <person name="Guo B."/>
            <person name="Wei J."/>
            <person name="Xu J."/>
            <person name="St-Pierre B."/>
            <person name="Chen S."/>
            <person name="Sun C."/>
        </authorList>
    </citation>
    <scope>NUCLEOTIDE SEQUENCE [LARGE SCALE GENOMIC DNA]</scope>
</reference>
<evidence type="ECO:0000313" key="2">
    <source>
        <dbReference type="Proteomes" id="UP001060085"/>
    </source>
</evidence>
<dbReference type="Proteomes" id="UP001060085">
    <property type="component" value="Linkage Group LG03"/>
</dbReference>
<dbReference type="EMBL" id="CM044703">
    <property type="protein sequence ID" value="KAI5673667.1"/>
    <property type="molecule type" value="Genomic_DNA"/>
</dbReference>
<accession>A0ACC0BM25</accession>
<organism evidence="1 2">
    <name type="scientific">Catharanthus roseus</name>
    <name type="common">Madagascar periwinkle</name>
    <name type="synonym">Vinca rosea</name>
    <dbReference type="NCBI Taxonomy" id="4058"/>
    <lineage>
        <taxon>Eukaryota</taxon>
        <taxon>Viridiplantae</taxon>
        <taxon>Streptophyta</taxon>
        <taxon>Embryophyta</taxon>
        <taxon>Tracheophyta</taxon>
        <taxon>Spermatophyta</taxon>
        <taxon>Magnoliopsida</taxon>
        <taxon>eudicotyledons</taxon>
        <taxon>Gunneridae</taxon>
        <taxon>Pentapetalae</taxon>
        <taxon>asterids</taxon>
        <taxon>lamiids</taxon>
        <taxon>Gentianales</taxon>
        <taxon>Apocynaceae</taxon>
        <taxon>Rauvolfioideae</taxon>
        <taxon>Vinceae</taxon>
        <taxon>Catharanthinae</taxon>
        <taxon>Catharanthus</taxon>
    </lineage>
</organism>
<proteinExistence type="predicted"/>
<protein>
    <submittedName>
        <fullName evidence="1">Uncharacterized protein</fullName>
    </submittedName>
</protein>
<sequence length="283" mass="32942">MAFFHHVIINIANIVVTHCEKFQTIGSDTMKIKKKKLPRNLILHENLYHDPPDEITGRYKELTTGNEWYFFTPRDGKYPNGDQPSRVAGSGYWKAIRADKPIKHNGNEIRFRKALVFYQGKPPKGEKTSWIMHESCHVKDEGTKEKSNDTDMRVDDYILCRIYKKNDKMFRSQLCGEIQTQDLLLDEENNINMTKEENKTGVNLRVYPSGNNPFGYLTEEHMWSLPPENQVLPEFNFPEIKYYDSGLSELDNILIYPNPTMDDHHLSMQQSQVDNPSLPLTKS</sequence>